<dbReference type="EMBL" id="KV419456">
    <property type="protein sequence ID" value="KZS87117.1"/>
    <property type="molecule type" value="Genomic_DNA"/>
</dbReference>
<feature type="domain" description="BTB" evidence="1">
    <location>
        <begin position="18"/>
        <end position="86"/>
    </location>
</feature>
<reference evidence="2 3" key="1">
    <citation type="journal article" date="2016" name="Mol. Biol. Evol.">
        <title>Comparative Genomics of Early-Diverging Mushroom-Forming Fungi Provides Insights into the Origins of Lignocellulose Decay Capabilities.</title>
        <authorList>
            <person name="Nagy L.G."/>
            <person name="Riley R."/>
            <person name="Tritt A."/>
            <person name="Adam C."/>
            <person name="Daum C."/>
            <person name="Floudas D."/>
            <person name="Sun H."/>
            <person name="Yadav J.S."/>
            <person name="Pangilinan J."/>
            <person name="Larsson K.H."/>
            <person name="Matsuura K."/>
            <person name="Barry K."/>
            <person name="Labutti K."/>
            <person name="Kuo R."/>
            <person name="Ohm R.A."/>
            <person name="Bhattacharya S.S."/>
            <person name="Shirouzu T."/>
            <person name="Yoshinaga Y."/>
            <person name="Martin F.M."/>
            <person name="Grigoriev I.V."/>
            <person name="Hibbett D.S."/>
        </authorList>
    </citation>
    <scope>NUCLEOTIDE SEQUENCE [LARGE SCALE GENOMIC DNA]</scope>
    <source>
        <strain evidence="2 3">HHB9708</strain>
    </source>
</reference>
<dbReference type="SUPFAM" id="SSF54695">
    <property type="entry name" value="POZ domain"/>
    <property type="match status" value="1"/>
</dbReference>
<evidence type="ECO:0000313" key="3">
    <source>
        <dbReference type="Proteomes" id="UP000076722"/>
    </source>
</evidence>
<sequence>MNPPERPEPSFSPLFHFTDADLLIRTSDNVDFSVHKSIMSFASGTFRDMITLDNLTPSSTSSLQRVEIVEVSEDSAAMGAVLRYIYPLPRPVISRLAIAIKLLHLADKYHIPNINVALEDGLINGSCHENKLVEAYAVAKRYQLKRYEDMILPLLVQSGETFDELAFYSDDLNHTLAIDDVLCVTFYRELRAQKALDVLWHLLNIGAPECDCQNRPWRREKLVGTLALTIVGLGRFS</sequence>
<organism evidence="2 3">
    <name type="scientific">Sistotremastrum niveocremeum HHB9708</name>
    <dbReference type="NCBI Taxonomy" id="1314777"/>
    <lineage>
        <taxon>Eukaryota</taxon>
        <taxon>Fungi</taxon>
        <taxon>Dikarya</taxon>
        <taxon>Basidiomycota</taxon>
        <taxon>Agaricomycotina</taxon>
        <taxon>Agaricomycetes</taxon>
        <taxon>Sistotremastrales</taxon>
        <taxon>Sistotremastraceae</taxon>
        <taxon>Sertulicium</taxon>
        <taxon>Sertulicium niveocremeum</taxon>
    </lineage>
</organism>
<dbReference type="PROSITE" id="PS50097">
    <property type="entry name" value="BTB"/>
    <property type="match status" value="1"/>
</dbReference>
<accession>A0A164MWT3</accession>
<dbReference type="Proteomes" id="UP000076722">
    <property type="component" value="Unassembled WGS sequence"/>
</dbReference>
<dbReference type="Gene3D" id="3.30.710.10">
    <property type="entry name" value="Potassium Channel Kv1.1, Chain A"/>
    <property type="match status" value="1"/>
</dbReference>
<dbReference type="SMART" id="SM00225">
    <property type="entry name" value="BTB"/>
    <property type="match status" value="1"/>
</dbReference>
<proteinExistence type="predicted"/>
<evidence type="ECO:0000313" key="2">
    <source>
        <dbReference type="EMBL" id="KZS87117.1"/>
    </source>
</evidence>
<evidence type="ECO:0000259" key="1">
    <source>
        <dbReference type="PROSITE" id="PS50097"/>
    </source>
</evidence>
<keyword evidence="3" id="KW-1185">Reference proteome</keyword>
<dbReference type="AlphaFoldDB" id="A0A164MWT3"/>
<protein>
    <recommendedName>
        <fullName evidence="1">BTB domain-containing protein</fullName>
    </recommendedName>
</protein>
<dbReference type="InterPro" id="IPR000210">
    <property type="entry name" value="BTB/POZ_dom"/>
</dbReference>
<name>A0A164MWT3_9AGAM</name>
<dbReference type="STRING" id="1314777.A0A164MWT3"/>
<gene>
    <name evidence="2" type="ORF">SISNIDRAFT_321764</name>
</gene>
<dbReference type="Pfam" id="PF00651">
    <property type="entry name" value="BTB"/>
    <property type="match status" value="1"/>
</dbReference>
<dbReference type="InterPro" id="IPR011333">
    <property type="entry name" value="SKP1/BTB/POZ_sf"/>
</dbReference>